<name>A0AAN7YPM2_9MYCE</name>
<evidence type="ECO:0000313" key="2">
    <source>
        <dbReference type="Proteomes" id="UP001344447"/>
    </source>
</evidence>
<proteinExistence type="predicted"/>
<keyword evidence="2" id="KW-1185">Reference proteome</keyword>
<dbReference type="AlphaFoldDB" id="A0AAN7YPM2"/>
<protein>
    <submittedName>
        <fullName evidence="1">Uncharacterized protein</fullName>
    </submittedName>
</protein>
<sequence length="161" mass="18919">MKTNSTILKKVLKSFLVSSEINILRDIYFKNFCYLNILIQQKVNVNDNRYLNCLNYLKTNNVKPGFIFSFSQIIFMKSVGLKNLLAQNENELQVINNVIKKIDSNSMINILKDKIIRLNFDIESLKIKIGYLKTIKTPKCLTRTIPTFFHINYNYNIIKKE</sequence>
<dbReference type="Proteomes" id="UP001344447">
    <property type="component" value="Unassembled WGS sequence"/>
</dbReference>
<accession>A0AAN7YPM2</accession>
<evidence type="ECO:0000313" key="1">
    <source>
        <dbReference type="EMBL" id="KAK5577021.1"/>
    </source>
</evidence>
<reference evidence="1 2" key="1">
    <citation type="submission" date="2023-11" db="EMBL/GenBank/DDBJ databases">
        <title>Dfirmibasis_genome.</title>
        <authorList>
            <person name="Edelbroek B."/>
            <person name="Kjellin J."/>
            <person name="Jerlstrom-Hultqvist J."/>
            <person name="Soderbom F."/>
        </authorList>
    </citation>
    <scope>NUCLEOTIDE SEQUENCE [LARGE SCALE GENOMIC DNA]</scope>
    <source>
        <strain evidence="1 2">TNS-C-14</strain>
    </source>
</reference>
<comment type="caution">
    <text evidence="1">The sequence shown here is derived from an EMBL/GenBank/DDBJ whole genome shotgun (WGS) entry which is preliminary data.</text>
</comment>
<dbReference type="EMBL" id="JAVFKY010000004">
    <property type="protein sequence ID" value="KAK5577021.1"/>
    <property type="molecule type" value="Genomic_DNA"/>
</dbReference>
<gene>
    <name evidence="1" type="ORF">RB653_001958</name>
</gene>
<organism evidence="1 2">
    <name type="scientific">Dictyostelium firmibasis</name>
    <dbReference type="NCBI Taxonomy" id="79012"/>
    <lineage>
        <taxon>Eukaryota</taxon>
        <taxon>Amoebozoa</taxon>
        <taxon>Evosea</taxon>
        <taxon>Eumycetozoa</taxon>
        <taxon>Dictyostelia</taxon>
        <taxon>Dictyosteliales</taxon>
        <taxon>Dictyosteliaceae</taxon>
        <taxon>Dictyostelium</taxon>
    </lineage>
</organism>